<reference evidence="1 2" key="1">
    <citation type="submission" date="2024-07" db="EMBL/GenBank/DDBJ databases">
        <title>Section-level genome sequencing and comparative genomics of Aspergillus sections Usti and Cavernicolus.</title>
        <authorList>
            <consortium name="Lawrence Berkeley National Laboratory"/>
            <person name="Nybo J.L."/>
            <person name="Vesth T.C."/>
            <person name="Theobald S."/>
            <person name="Frisvad J.C."/>
            <person name="Larsen T.O."/>
            <person name="Kjaerboelling I."/>
            <person name="Rothschild-Mancinelli K."/>
            <person name="Lyhne E.K."/>
            <person name="Kogle M.E."/>
            <person name="Barry K."/>
            <person name="Clum A."/>
            <person name="Na H."/>
            <person name="Ledsgaard L."/>
            <person name="Lin J."/>
            <person name="Lipzen A."/>
            <person name="Kuo A."/>
            <person name="Riley R."/>
            <person name="Mondo S."/>
            <person name="Labutti K."/>
            <person name="Haridas S."/>
            <person name="Pangalinan J."/>
            <person name="Salamov A.A."/>
            <person name="Simmons B.A."/>
            <person name="Magnuson J.K."/>
            <person name="Chen J."/>
            <person name="Drula E."/>
            <person name="Henrissat B."/>
            <person name="Wiebenga A."/>
            <person name="Lubbers R.J."/>
            <person name="Gomes A.C."/>
            <person name="Makela M.R."/>
            <person name="Stajich J."/>
            <person name="Grigoriev I.V."/>
            <person name="Mortensen U.H."/>
            <person name="De Vries R.P."/>
            <person name="Baker S.E."/>
            <person name="Andersen M.R."/>
        </authorList>
    </citation>
    <scope>NUCLEOTIDE SEQUENCE [LARGE SCALE GENOMIC DNA]</scope>
    <source>
        <strain evidence="1 2">CBS 588.65</strain>
    </source>
</reference>
<evidence type="ECO:0000313" key="1">
    <source>
        <dbReference type="EMBL" id="KAL2813282.1"/>
    </source>
</evidence>
<evidence type="ECO:0008006" key="3">
    <source>
        <dbReference type="Google" id="ProtNLM"/>
    </source>
</evidence>
<dbReference type="Proteomes" id="UP001610334">
    <property type="component" value="Unassembled WGS sequence"/>
</dbReference>
<keyword evidence="2" id="KW-1185">Reference proteome</keyword>
<organism evidence="1 2">
    <name type="scientific">Aspergillus granulosus</name>
    <dbReference type="NCBI Taxonomy" id="176169"/>
    <lineage>
        <taxon>Eukaryota</taxon>
        <taxon>Fungi</taxon>
        <taxon>Dikarya</taxon>
        <taxon>Ascomycota</taxon>
        <taxon>Pezizomycotina</taxon>
        <taxon>Eurotiomycetes</taxon>
        <taxon>Eurotiomycetidae</taxon>
        <taxon>Eurotiales</taxon>
        <taxon>Aspergillaceae</taxon>
        <taxon>Aspergillus</taxon>
        <taxon>Aspergillus subgen. Nidulantes</taxon>
    </lineage>
</organism>
<name>A0ABR4HEV7_9EURO</name>
<protein>
    <recommendedName>
        <fullName evidence="3">Secreted protein</fullName>
    </recommendedName>
</protein>
<accession>A0ABR4HEV7</accession>
<gene>
    <name evidence="1" type="ORF">BJX63DRAFT_230090</name>
</gene>
<dbReference type="EMBL" id="JBFXLT010000041">
    <property type="protein sequence ID" value="KAL2813282.1"/>
    <property type="molecule type" value="Genomic_DNA"/>
</dbReference>
<sequence>MVFFSLHNSHSSCKSLVFSMCCLSVDAMRFQPWNTHRRCSPNFVRFHRPGSRGRKLRIRPMVLKLSFSLHPCSRQMTGAGPRKCPIMLSSAAALTTWLVRCLLELPIQSHNVDFIKRDSWNEAKRTWCALHLQRILSVLFLQQKKTMILSVPHGIADSSHGGHCFDFPDLLVGKVLSLS</sequence>
<evidence type="ECO:0000313" key="2">
    <source>
        <dbReference type="Proteomes" id="UP001610334"/>
    </source>
</evidence>
<proteinExistence type="predicted"/>
<comment type="caution">
    <text evidence="1">The sequence shown here is derived from an EMBL/GenBank/DDBJ whole genome shotgun (WGS) entry which is preliminary data.</text>
</comment>